<feature type="region of interest" description="Disordered" evidence="1">
    <location>
        <begin position="255"/>
        <end position="288"/>
    </location>
</feature>
<sequence>MERYVSRLARLGARCSGPSVALALSAAGRAYTAIPLHRVDSAIPTCSASEGTREKAAIGTAAVPAATSPHLAAITRTNAALTSVAQHLRDDIRRPTPSLSCVRIPRLLVFGGDVVSVTALEALHARMRCVVAAALRGAITSASKRQRPDAAAAAASAAAASDDDDVDAFVRQHITVVCPALPPGMSPEAASRKFTRQYPVARYCVEHGLPLVPVDDPKSLARSVLLTEMLATAKDSGPAATPSLRGHLWHRPGTTVAAITSPSPGQQQQQQQQQRHGSGDNSATSPVAPHTWRAQGRALSDYDLAVVVSFRYFMPRRLLRVLPPVINMHPSLLPRYRGASPIFSALRRNEPVGGVSIIQMRPEQTVMDSGSVLWQCEVPISADMDIRLYFPLVTQIGAAGLCDLIFGEAPPPPPPPPPTISSASPARLPHAASSACSSTAMPSWWALRQHRLAPLVHRRGGDRANTGSALETPPLRPPASGLLNEAEPPQLSCPPSTSPKSCPGTHRGEEVELRGRDGGGGIIGLDTDSLLRHSGCRSWRTLCRAFTHVTPEAVHAASTAHRALFFQNLERASATPAAATHRRTVEAPATTSVVAAPGAAASTATAPQRPLGVPVLTKTVSSTAAAAMALTTAMKCAEVFPMSVLSSHCDWPDSFTYSWRFAQVQVYDTHAHFRKDPYHAPLLPKDAAVVHFSSVDAAEAFGVWRAYVGGDYFHPSVNATLDKGSTPVRNQLVHRGVRRLLRERAKARRLHCGGAVVRSEASLAASEPTDTPVGIVAGKHVELDVFSPEGLRLLAEAEDTLRTPCTFTRVTNPELVPECVRAELAEVEAGYSVRGGASGDAPHAHLAEPRRRRVPFYRAPPPVFRSLLSRGNTATDAEEPSWSPAAPRRRGRQSRCTVGDTGCVGQDMVPADSRATAAARRRAVEPGEYEEAPADYVPDVIHAAPPMHHPHQQQQQQPQQQQQQQQQHRLHIPPGTGYFPESDESYGAIKCREGWLLWTEAHMKSTNKAQPAVLLRKGLAMKFGVLYVGLFSEYS</sequence>
<evidence type="ECO:0000259" key="2">
    <source>
        <dbReference type="Pfam" id="PF00551"/>
    </source>
</evidence>
<feature type="domain" description="Formyl transferase N-terminal" evidence="2">
    <location>
        <begin position="301"/>
        <end position="385"/>
    </location>
</feature>
<dbReference type="GO" id="GO:0004479">
    <property type="term" value="F:methionyl-tRNA formyltransferase activity"/>
    <property type="evidence" value="ECO:0007669"/>
    <property type="project" value="TreeGrafter"/>
</dbReference>
<feature type="compositionally biased region" description="Low complexity" evidence="1">
    <location>
        <begin position="952"/>
        <end position="967"/>
    </location>
</feature>
<name>A0AAW0F1S4_9TRYP</name>
<gene>
    <name evidence="3" type="ORF">NESM_000030300</name>
</gene>
<dbReference type="SUPFAM" id="SSF53328">
    <property type="entry name" value="Formyltransferase"/>
    <property type="match status" value="1"/>
</dbReference>
<feature type="region of interest" description="Disordered" evidence="1">
    <location>
        <begin position="941"/>
        <end position="983"/>
    </location>
</feature>
<proteinExistence type="predicted"/>
<evidence type="ECO:0000313" key="4">
    <source>
        <dbReference type="Proteomes" id="UP001430356"/>
    </source>
</evidence>
<feature type="compositionally biased region" description="Polar residues" evidence="1">
    <location>
        <begin position="275"/>
        <end position="285"/>
    </location>
</feature>
<keyword evidence="4" id="KW-1185">Reference proteome</keyword>
<dbReference type="GO" id="GO:0005739">
    <property type="term" value="C:mitochondrion"/>
    <property type="evidence" value="ECO:0007669"/>
    <property type="project" value="TreeGrafter"/>
</dbReference>
<organism evidence="3 4">
    <name type="scientific">Novymonas esmeraldas</name>
    <dbReference type="NCBI Taxonomy" id="1808958"/>
    <lineage>
        <taxon>Eukaryota</taxon>
        <taxon>Discoba</taxon>
        <taxon>Euglenozoa</taxon>
        <taxon>Kinetoplastea</taxon>
        <taxon>Metakinetoplastina</taxon>
        <taxon>Trypanosomatida</taxon>
        <taxon>Trypanosomatidae</taxon>
        <taxon>Novymonas</taxon>
    </lineage>
</organism>
<dbReference type="InterPro" id="IPR036477">
    <property type="entry name" value="Formyl_transf_N_sf"/>
</dbReference>
<feature type="compositionally biased region" description="Basic and acidic residues" evidence="1">
    <location>
        <begin position="506"/>
        <end position="517"/>
    </location>
</feature>
<feature type="region of interest" description="Disordered" evidence="1">
    <location>
        <begin position="867"/>
        <end position="909"/>
    </location>
</feature>
<reference evidence="3 4" key="1">
    <citation type="journal article" date="2021" name="MBio">
        <title>A New Model Trypanosomatid, Novymonas esmeraldas: Genomic Perception of Its 'Candidatus Pandoraea novymonadis' Endosymbiont.</title>
        <authorList>
            <person name="Zakharova A."/>
            <person name="Saura A."/>
            <person name="Butenko A."/>
            <person name="Podesvova L."/>
            <person name="Warmusova S."/>
            <person name="Kostygov A.Y."/>
            <person name="Nenarokova A."/>
            <person name="Lukes J."/>
            <person name="Opperdoes F.R."/>
            <person name="Yurchenko V."/>
        </authorList>
    </citation>
    <scope>NUCLEOTIDE SEQUENCE [LARGE SCALE GENOMIC DNA]</scope>
    <source>
        <strain evidence="3 4">E262AT.01</strain>
    </source>
</reference>
<comment type="caution">
    <text evidence="3">The sequence shown here is derived from an EMBL/GenBank/DDBJ whole genome shotgun (WGS) entry which is preliminary data.</text>
</comment>
<dbReference type="InterPro" id="IPR002376">
    <property type="entry name" value="Formyl_transf_N"/>
</dbReference>
<feature type="compositionally biased region" description="Low complexity" evidence="1">
    <location>
        <begin position="493"/>
        <end position="503"/>
    </location>
</feature>
<accession>A0AAW0F1S4</accession>
<dbReference type="AlphaFoldDB" id="A0AAW0F1S4"/>
<evidence type="ECO:0000313" key="3">
    <source>
        <dbReference type="EMBL" id="KAK7199831.1"/>
    </source>
</evidence>
<feature type="compositionally biased region" description="Pro residues" evidence="1">
    <location>
        <begin position="409"/>
        <end position="419"/>
    </location>
</feature>
<dbReference type="PANTHER" id="PTHR11138:SF5">
    <property type="entry name" value="METHIONYL-TRNA FORMYLTRANSFERASE, MITOCHONDRIAL"/>
    <property type="match status" value="1"/>
</dbReference>
<feature type="region of interest" description="Disordered" evidence="1">
    <location>
        <begin position="459"/>
        <end position="520"/>
    </location>
</feature>
<dbReference type="Proteomes" id="UP001430356">
    <property type="component" value="Unassembled WGS sequence"/>
</dbReference>
<evidence type="ECO:0000256" key="1">
    <source>
        <dbReference type="SAM" id="MobiDB-lite"/>
    </source>
</evidence>
<dbReference type="PANTHER" id="PTHR11138">
    <property type="entry name" value="METHIONYL-TRNA FORMYLTRANSFERASE"/>
    <property type="match status" value="1"/>
</dbReference>
<dbReference type="Gene3D" id="3.40.50.170">
    <property type="entry name" value="Formyl transferase, N-terminal domain"/>
    <property type="match status" value="1"/>
</dbReference>
<dbReference type="EMBL" id="JAECZO010000001">
    <property type="protein sequence ID" value="KAK7199831.1"/>
    <property type="molecule type" value="Genomic_DNA"/>
</dbReference>
<dbReference type="Pfam" id="PF00551">
    <property type="entry name" value="Formyl_trans_N"/>
    <property type="match status" value="1"/>
</dbReference>
<protein>
    <submittedName>
        <fullName evidence="3">Methionyl-tRNA formyltransferase</fullName>
    </submittedName>
</protein>
<feature type="region of interest" description="Disordered" evidence="1">
    <location>
        <begin position="408"/>
        <end position="428"/>
    </location>
</feature>